<dbReference type="Proteomes" id="UP001214898">
    <property type="component" value="Chromosome"/>
</dbReference>
<accession>A0AAX3RLG7</accession>
<dbReference type="AlphaFoldDB" id="A0AAX3RLG7"/>
<protein>
    <recommendedName>
        <fullName evidence="3">Phage major capsid protein</fullName>
    </recommendedName>
</protein>
<sequence length="294" mass="33069">MPNSINYVSKYQDALDQKLVQGALTAELETPNVNWLDAKTFKVQSVSTTGYKPHTRNKGYNEGTVTTTEKPYTLEFDRDIEFFVDKADVDESNQAASASNVTATFTTEHATPELDAYRFSKLAKYAVDRKQIETGAIDKENIFTTLKAAIRPLRKYGPGNLIAYVSSEVMDALELSKDFTRKIDVTNNNGTLETRVSSIDGVRLVEVWDESRFYDSFDFSEGFKPAEGAKKINFLIVAKPNVIAKAKFNSVYLFAPGQHTEGDGYLYQNRIYHDLFMLENKQDGVIVSLEQTTP</sequence>
<dbReference type="EMBL" id="CP120576">
    <property type="protein sequence ID" value="WEY84795.1"/>
    <property type="molecule type" value="Genomic_DNA"/>
</dbReference>
<organism evidence="1 2">
    <name type="scientific">Bacillus subtilis</name>
    <dbReference type="NCBI Taxonomy" id="1423"/>
    <lineage>
        <taxon>Bacteria</taxon>
        <taxon>Bacillati</taxon>
        <taxon>Bacillota</taxon>
        <taxon>Bacilli</taxon>
        <taxon>Bacillales</taxon>
        <taxon>Bacillaceae</taxon>
        <taxon>Bacillus</taxon>
    </lineage>
</organism>
<gene>
    <name evidence="1" type="ORF">P5633_21685</name>
</gene>
<proteinExistence type="predicted"/>
<evidence type="ECO:0008006" key="3">
    <source>
        <dbReference type="Google" id="ProtNLM"/>
    </source>
</evidence>
<reference evidence="1" key="1">
    <citation type="submission" date="2025-02" db="EMBL/GenBank/DDBJ databases">
        <title>Complete genome sequences of 52 Bacillus and Priestia strains isolated from West-African fermentations and 26 reference strains from the DSMZ collection.</title>
        <authorList>
            <person name="Wiedenbein E.S."/>
            <person name="Canoy T.S."/>
            <person name="Hui Y."/>
            <person name="Parkouda C."/>
            <person name="Dawende C."/>
            <person name="Ametefe E."/>
            <person name="Jespersen L."/>
            <person name="Nielsen D.S."/>
        </authorList>
    </citation>
    <scope>NUCLEOTIDE SEQUENCE</scope>
    <source>
        <strain evidence="1">PRO56</strain>
    </source>
</reference>
<evidence type="ECO:0000313" key="1">
    <source>
        <dbReference type="EMBL" id="WEY84795.1"/>
    </source>
</evidence>
<dbReference type="RefSeq" id="WP_017697408.1">
    <property type="nucleotide sequence ID" value="NZ_CP035403.1"/>
</dbReference>
<evidence type="ECO:0000313" key="2">
    <source>
        <dbReference type="Proteomes" id="UP001214898"/>
    </source>
</evidence>
<name>A0AAX3RLG7_BACIU</name>